<evidence type="ECO:0000313" key="7">
    <source>
        <dbReference type="EMBL" id="MBF9134456.1"/>
    </source>
</evidence>
<gene>
    <name evidence="7" type="ORF">I0C86_36835</name>
</gene>
<evidence type="ECO:0000259" key="6">
    <source>
        <dbReference type="Pfam" id="PF08100"/>
    </source>
</evidence>
<dbReference type="PROSITE" id="PS51683">
    <property type="entry name" value="SAM_OMT_II"/>
    <property type="match status" value="1"/>
</dbReference>
<dbReference type="GO" id="GO:0008168">
    <property type="term" value="F:methyltransferase activity"/>
    <property type="evidence" value="ECO:0007669"/>
    <property type="project" value="UniProtKB-KW"/>
</dbReference>
<dbReference type="RefSeq" id="WP_196205938.1">
    <property type="nucleotide sequence ID" value="NZ_JADPUN010000345.1"/>
</dbReference>
<proteinExistence type="predicted"/>
<dbReference type="Gene3D" id="1.10.10.10">
    <property type="entry name" value="Winged helix-like DNA-binding domain superfamily/Winged helix DNA-binding domain"/>
    <property type="match status" value="1"/>
</dbReference>
<dbReference type="Gene3D" id="1.10.287.1350">
    <property type="match status" value="1"/>
</dbReference>
<dbReference type="EMBL" id="JADPUN010000345">
    <property type="protein sequence ID" value="MBF9134456.1"/>
    <property type="molecule type" value="Genomic_DNA"/>
</dbReference>
<dbReference type="InterPro" id="IPR012967">
    <property type="entry name" value="COMT_dimerisation"/>
</dbReference>
<protein>
    <submittedName>
        <fullName evidence="7">Methyltransferase</fullName>
    </submittedName>
</protein>
<organism evidence="7 8">
    <name type="scientific">Plantactinospora alkalitolerans</name>
    <dbReference type="NCBI Taxonomy" id="2789879"/>
    <lineage>
        <taxon>Bacteria</taxon>
        <taxon>Bacillati</taxon>
        <taxon>Actinomycetota</taxon>
        <taxon>Actinomycetes</taxon>
        <taxon>Micromonosporales</taxon>
        <taxon>Micromonosporaceae</taxon>
        <taxon>Plantactinospora</taxon>
    </lineage>
</organism>
<dbReference type="SUPFAM" id="SSF46785">
    <property type="entry name" value="Winged helix' DNA-binding domain"/>
    <property type="match status" value="1"/>
</dbReference>
<dbReference type="Proteomes" id="UP000638560">
    <property type="component" value="Unassembled WGS sequence"/>
</dbReference>
<feature type="chain" id="PRO_5047446343" evidence="4">
    <location>
        <begin position="26"/>
        <end position="337"/>
    </location>
</feature>
<reference evidence="7 8" key="1">
    <citation type="submission" date="2020-11" db="EMBL/GenBank/DDBJ databases">
        <title>A novel isolate from a Black sea contaminated sediment with potential to produce alkanes: Plantactinospora alkalitolerans sp. nov.</title>
        <authorList>
            <person name="Carro L."/>
            <person name="Veyisoglu A."/>
            <person name="Guven K."/>
            <person name="Schumann P."/>
            <person name="Klenk H.-P."/>
            <person name="Sahin N."/>
        </authorList>
    </citation>
    <scope>NUCLEOTIDE SEQUENCE [LARGE SCALE GENOMIC DNA]</scope>
    <source>
        <strain evidence="7 8">S1510</strain>
    </source>
</reference>
<keyword evidence="2" id="KW-0808">Transferase</keyword>
<dbReference type="SUPFAM" id="SSF53335">
    <property type="entry name" value="S-adenosyl-L-methionine-dependent methyltransferases"/>
    <property type="match status" value="1"/>
</dbReference>
<dbReference type="CDD" id="cd02440">
    <property type="entry name" value="AdoMet_MTases"/>
    <property type="match status" value="1"/>
</dbReference>
<dbReference type="InterPro" id="IPR016461">
    <property type="entry name" value="COMT-like"/>
</dbReference>
<dbReference type="InterPro" id="IPR029063">
    <property type="entry name" value="SAM-dependent_MTases_sf"/>
</dbReference>
<evidence type="ECO:0000256" key="1">
    <source>
        <dbReference type="ARBA" id="ARBA00022603"/>
    </source>
</evidence>
<dbReference type="InterPro" id="IPR001077">
    <property type="entry name" value="COMT_C"/>
</dbReference>
<dbReference type="Pfam" id="PF08100">
    <property type="entry name" value="Dimerisation"/>
    <property type="match status" value="1"/>
</dbReference>
<evidence type="ECO:0000256" key="3">
    <source>
        <dbReference type="ARBA" id="ARBA00022691"/>
    </source>
</evidence>
<dbReference type="PIRSF" id="PIRSF005739">
    <property type="entry name" value="O-mtase"/>
    <property type="match status" value="1"/>
</dbReference>
<comment type="caution">
    <text evidence="7">The sequence shown here is derived from an EMBL/GenBank/DDBJ whole genome shotgun (WGS) entry which is preliminary data.</text>
</comment>
<feature type="domain" description="O-methyltransferase dimerisation" evidence="6">
    <location>
        <begin position="12"/>
        <end position="86"/>
    </location>
</feature>
<keyword evidence="8" id="KW-1185">Reference proteome</keyword>
<keyword evidence="3" id="KW-0949">S-adenosyl-L-methionine</keyword>
<dbReference type="InterPro" id="IPR036388">
    <property type="entry name" value="WH-like_DNA-bd_sf"/>
</dbReference>
<dbReference type="PANTHER" id="PTHR43712">
    <property type="entry name" value="PUTATIVE (AFU_ORTHOLOGUE AFUA_4G14580)-RELATED"/>
    <property type="match status" value="1"/>
</dbReference>
<sequence length="337" mass="36179">MTTQPPIRMVQMLYGGLLSQLLAVAAELRLADLVTDGPVPVDELAVRTGSDGPSLHRVLRALAAAGVFTEVTPGTFGSTPLAETLRTDDRGSLRDLARLVGTTETHRTLAELSHSVRTGRPAFDRVHGADWWSYLDAHPELSETFHAAMGGAARQARAAAVEAYDLSDRRRLVDVGGGHGYLVAALLQRYPELSGVVFDRPEVVTGAGPVLAEAGVDHRAELVAGDFFGGRVPADGDAYLLSWILHDWDDERAVEILLTVRRAMPAGSELIVFDTIIPSGDEPHPGKLLDIVMLAQHTGRERTEAEFRALLTRAGLTLVEVRLLPDTPTGVLVAVSA</sequence>
<name>A0ABS0H7K7_9ACTN</name>
<evidence type="ECO:0000256" key="2">
    <source>
        <dbReference type="ARBA" id="ARBA00022679"/>
    </source>
</evidence>
<evidence type="ECO:0000313" key="8">
    <source>
        <dbReference type="Proteomes" id="UP000638560"/>
    </source>
</evidence>
<dbReference type="GO" id="GO:0032259">
    <property type="term" value="P:methylation"/>
    <property type="evidence" value="ECO:0007669"/>
    <property type="project" value="UniProtKB-KW"/>
</dbReference>
<feature type="signal peptide" evidence="4">
    <location>
        <begin position="1"/>
        <end position="25"/>
    </location>
</feature>
<dbReference type="Gene3D" id="3.40.50.150">
    <property type="entry name" value="Vaccinia Virus protein VP39"/>
    <property type="match status" value="1"/>
</dbReference>
<accession>A0ABS0H7K7</accession>
<keyword evidence="1 7" id="KW-0489">Methyltransferase</keyword>
<dbReference type="PANTHER" id="PTHR43712:SF2">
    <property type="entry name" value="O-METHYLTRANSFERASE CICE"/>
    <property type="match status" value="1"/>
</dbReference>
<evidence type="ECO:0000256" key="4">
    <source>
        <dbReference type="SAM" id="SignalP"/>
    </source>
</evidence>
<keyword evidence="4" id="KW-0732">Signal</keyword>
<dbReference type="Pfam" id="PF00891">
    <property type="entry name" value="Methyltransf_2"/>
    <property type="match status" value="1"/>
</dbReference>
<evidence type="ECO:0000259" key="5">
    <source>
        <dbReference type="Pfam" id="PF00891"/>
    </source>
</evidence>
<feature type="domain" description="O-methyltransferase C-terminal" evidence="5">
    <location>
        <begin position="111"/>
        <end position="316"/>
    </location>
</feature>
<dbReference type="InterPro" id="IPR036390">
    <property type="entry name" value="WH_DNA-bd_sf"/>
</dbReference>